<dbReference type="SMART" id="SM00100">
    <property type="entry name" value="cNMP"/>
    <property type="match status" value="1"/>
</dbReference>
<dbReference type="InterPro" id="IPR000595">
    <property type="entry name" value="cNMP-bd_dom"/>
</dbReference>
<dbReference type="OrthoDB" id="9810963at2"/>
<dbReference type="Gene3D" id="3.10.580.10">
    <property type="entry name" value="CBS-domain"/>
    <property type="match status" value="1"/>
</dbReference>
<feature type="domain" description="CBS" evidence="4">
    <location>
        <begin position="173"/>
        <end position="229"/>
    </location>
</feature>
<dbReference type="SMART" id="SM00116">
    <property type="entry name" value="CBS"/>
    <property type="match status" value="2"/>
</dbReference>
<protein>
    <submittedName>
        <fullName evidence="5">CBS domain-containing protein</fullName>
    </submittedName>
</protein>
<dbReference type="AlphaFoldDB" id="A0A1H2Y8U6"/>
<dbReference type="InterPro" id="IPR051257">
    <property type="entry name" value="Diverse_CBS-Domain"/>
</dbReference>
<dbReference type="Pfam" id="PF00571">
    <property type="entry name" value="CBS"/>
    <property type="match status" value="2"/>
</dbReference>
<dbReference type="SUPFAM" id="SSF54631">
    <property type="entry name" value="CBS-domain pair"/>
    <property type="match status" value="1"/>
</dbReference>
<feature type="domain" description="CBS" evidence="4">
    <location>
        <begin position="237"/>
        <end position="297"/>
    </location>
</feature>
<keyword evidence="1 2" id="KW-0129">CBS domain</keyword>
<name>A0A1H2Y8U6_9FLAO</name>
<dbReference type="InterPro" id="IPR046342">
    <property type="entry name" value="CBS_dom_sf"/>
</dbReference>
<dbReference type="GO" id="GO:0008773">
    <property type="term" value="F:[protein-PII] uridylyltransferase activity"/>
    <property type="evidence" value="ECO:0007669"/>
    <property type="project" value="InterPro"/>
</dbReference>
<feature type="domain" description="Cyclic nucleotide-binding" evidence="3">
    <location>
        <begin position="56"/>
        <end position="138"/>
    </location>
</feature>
<organism evidence="5 6">
    <name type="scientific">Flavobacterium degerlachei</name>
    <dbReference type="NCBI Taxonomy" id="229203"/>
    <lineage>
        <taxon>Bacteria</taxon>
        <taxon>Pseudomonadati</taxon>
        <taxon>Bacteroidota</taxon>
        <taxon>Flavobacteriia</taxon>
        <taxon>Flavobacteriales</taxon>
        <taxon>Flavobacteriaceae</taxon>
        <taxon>Flavobacterium</taxon>
    </lineage>
</organism>
<dbReference type="InterPro" id="IPR018821">
    <property type="entry name" value="DUF294_put_nucleoTrafse_sb-bd"/>
</dbReference>
<evidence type="ECO:0000313" key="5">
    <source>
        <dbReference type="EMBL" id="SDX01643.1"/>
    </source>
</evidence>
<evidence type="ECO:0000313" key="6">
    <source>
        <dbReference type="Proteomes" id="UP000198569"/>
    </source>
</evidence>
<dbReference type="InterPro" id="IPR005105">
    <property type="entry name" value="GlnD_Uridyltrans_N"/>
</dbReference>
<proteinExistence type="predicted"/>
<dbReference type="Pfam" id="PF00027">
    <property type="entry name" value="cNMP_binding"/>
    <property type="match status" value="1"/>
</dbReference>
<dbReference type="Pfam" id="PF03445">
    <property type="entry name" value="DUF294"/>
    <property type="match status" value="1"/>
</dbReference>
<dbReference type="STRING" id="229203.SAMN05444338_106135"/>
<dbReference type="PROSITE" id="PS51371">
    <property type="entry name" value="CBS"/>
    <property type="match status" value="2"/>
</dbReference>
<dbReference type="SUPFAM" id="SSF51206">
    <property type="entry name" value="cAMP-binding domain-like"/>
    <property type="match status" value="1"/>
</dbReference>
<dbReference type="CDD" id="cd05401">
    <property type="entry name" value="NT_GlnE_GlnD_like"/>
    <property type="match status" value="1"/>
</dbReference>
<gene>
    <name evidence="5" type="ORF">SAMN05444338_106135</name>
</gene>
<evidence type="ECO:0000256" key="2">
    <source>
        <dbReference type="PROSITE-ProRule" id="PRU00703"/>
    </source>
</evidence>
<dbReference type="PANTHER" id="PTHR43080">
    <property type="entry name" value="CBS DOMAIN-CONTAINING PROTEIN CBSX3, MITOCHONDRIAL"/>
    <property type="match status" value="1"/>
</dbReference>
<evidence type="ECO:0000256" key="1">
    <source>
        <dbReference type="ARBA" id="ARBA00023122"/>
    </source>
</evidence>
<sequence>MKNSIAERIADFLKNHPPFCSLSLADLIVISKESQVLHLEKKQVLFNINDQPHPFFYIVKDGAVALSVVYDTEKVLIDECDEGDIVGLRPFFAKDAYLMTAEASEESLLYAIPIAIFKPYVFENAEVSSFLLESFASNTRNPYDKENKGKLISESVSYNERDDTIQYFKPISYTPNPVTASRTDSVKSIAETMTRRKIGSVIIQENQLPIGIITDKDLRSKIATGLFTIESNAEQIMSTPVITVRANGSVAETQLIMLQHHIGHLCVTTDGSSESEIMGIISEHDVVVAQANNPGVLVKQIKRAESALELKTVRDNLTKLIKNALSEDIPIAHICQIVGEINRAITTRAIELSIIKIGEHPPVPFAWLNIGSQGRKEQLLLTDQDNALVFEDVAEERYDIVQKYFLLLADNVTHVLNVVGYEFCPAGMMASNPLWCKSLKEWNAQYNTWIHSPAEKGILMCSIFFDYDFVYGDKVLVDAITANIFKNIKDNQIFFAYLGSDSLKNPPPLGFFRQFLVEKDGEHKNTFDVKSRGLMPLIDAARLLSLDREITDVNNTLSRFRELAALEPQNAAIYEACSDAFSVLLKFRTEEGFASGSGGRYLDLNKLTKLDKVKLKNAFHPIHDVQEILKTRFQLTYFT</sequence>
<dbReference type="InterPro" id="IPR000644">
    <property type="entry name" value="CBS_dom"/>
</dbReference>
<reference evidence="6" key="1">
    <citation type="submission" date="2016-10" db="EMBL/GenBank/DDBJ databases">
        <authorList>
            <person name="Varghese N."/>
            <person name="Submissions S."/>
        </authorList>
    </citation>
    <scope>NUCLEOTIDE SEQUENCE [LARGE SCALE GENOMIC DNA]</scope>
    <source>
        <strain evidence="6">DSM 15718</strain>
    </source>
</reference>
<dbReference type="RefSeq" id="WP_091431664.1">
    <property type="nucleotide sequence ID" value="NZ_FNMV01000006.1"/>
</dbReference>
<dbReference type="CDD" id="cd00038">
    <property type="entry name" value="CAP_ED"/>
    <property type="match status" value="1"/>
</dbReference>
<evidence type="ECO:0000259" key="4">
    <source>
        <dbReference type="PROSITE" id="PS51371"/>
    </source>
</evidence>
<dbReference type="PANTHER" id="PTHR43080:SF2">
    <property type="entry name" value="CBS DOMAIN-CONTAINING PROTEIN"/>
    <property type="match status" value="1"/>
</dbReference>
<dbReference type="Gene3D" id="2.60.120.10">
    <property type="entry name" value="Jelly Rolls"/>
    <property type="match status" value="1"/>
</dbReference>
<dbReference type="InterPro" id="IPR018490">
    <property type="entry name" value="cNMP-bd_dom_sf"/>
</dbReference>
<keyword evidence="6" id="KW-1185">Reference proteome</keyword>
<dbReference type="Pfam" id="PF10335">
    <property type="entry name" value="DUF294_C"/>
    <property type="match status" value="1"/>
</dbReference>
<dbReference type="Proteomes" id="UP000198569">
    <property type="component" value="Unassembled WGS sequence"/>
</dbReference>
<dbReference type="EMBL" id="FNMV01000006">
    <property type="protein sequence ID" value="SDX01643.1"/>
    <property type="molecule type" value="Genomic_DNA"/>
</dbReference>
<accession>A0A1H2Y8U6</accession>
<dbReference type="InterPro" id="IPR014710">
    <property type="entry name" value="RmlC-like_jellyroll"/>
</dbReference>
<dbReference type="PROSITE" id="PS50042">
    <property type="entry name" value="CNMP_BINDING_3"/>
    <property type="match status" value="1"/>
</dbReference>
<evidence type="ECO:0000259" key="3">
    <source>
        <dbReference type="PROSITE" id="PS50042"/>
    </source>
</evidence>